<evidence type="ECO:0000313" key="3">
    <source>
        <dbReference type="Proteomes" id="UP000199462"/>
    </source>
</evidence>
<sequence>MSLPPETTSVVENKKNIKWLQRLKEESWEAELLVSAIAIFGTFQLFGLIEWATNKYIDLLPVEQYIYGYMIVFLGLLAISILVSMFVIHFVLRAYWIGLVGLNSVFPDYSIEDSVYSRIYTEKILAILPKQEDTIRKVDDLCSVIFSSAFTILLIYTYMSLFLSIYMLIYNMLLDYIPSYILLIPLFLILSLLVLQMIFSVIGNLKKYNNNVWVQTWMFKLVRLTSMVTYGPLYRNLLQVSMVFGSNFKKKKSLVYLVLAFFASGIFLTLVKFQDTNIPHLILPKNHDVNLMYLNYYSDQNSDESFLLTPQIQSDIIVGETVKLFIPIFHHERNYQAETCGEYQEDDSLSSEEERVKSRKFYLDCYEKYHKVTLNGTLLNINFLKKDHAVSEQFGIVGFIDKELLKKGNNTLVVTKTLGDVKEFTWSIPFYYQPNTLQN</sequence>
<reference evidence="3" key="1">
    <citation type="submission" date="2016-10" db="EMBL/GenBank/DDBJ databases">
        <authorList>
            <person name="Varghese N."/>
            <person name="Submissions S."/>
        </authorList>
    </citation>
    <scope>NUCLEOTIDE SEQUENCE [LARGE SCALE GENOMIC DNA]</scope>
    <source>
        <strain evidence="3">DSM 19891</strain>
    </source>
</reference>
<evidence type="ECO:0000256" key="1">
    <source>
        <dbReference type="SAM" id="Phobius"/>
    </source>
</evidence>
<keyword evidence="1" id="KW-1133">Transmembrane helix</keyword>
<dbReference type="Proteomes" id="UP000199462">
    <property type="component" value="Unassembled WGS sequence"/>
</dbReference>
<protein>
    <submittedName>
        <fullName evidence="2">Uncharacterized protein</fullName>
    </submittedName>
</protein>
<keyword evidence="1" id="KW-0812">Transmembrane</keyword>
<accession>A0A1I6KBN0</accession>
<feature type="transmembrane region" description="Helical" evidence="1">
    <location>
        <begin position="180"/>
        <end position="202"/>
    </location>
</feature>
<dbReference type="STRING" id="440514.SAMN04488010_3539"/>
<dbReference type="RefSeq" id="WP_091905085.1">
    <property type="nucleotide sequence ID" value="NZ_FOYX01000004.1"/>
</dbReference>
<dbReference type="EMBL" id="FOYX01000004">
    <property type="protein sequence ID" value="SFR88617.1"/>
    <property type="molecule type" value="Genomic_DNA"/>
</dbReference>
<gene>
    <name evidence="2" type="ORF">SAMN04488010_3539</name>
</gene>
<feature type="transmembrane region" description="Helical" evidence="1">
    <location>
        <begin position="254"/>
        <end position="273"/>
    </location>
</feature>
<keyword evidence="1" id="KW-0472">Membrane</keyword>
<feature type="transmembrane region" description="Helical" evidence="1">
    <location>
        <begin position="144"/>
        <end position="168"/>
    </location>
</feature>
<organism evidence="2 3">
    <name type="scientific">Maribacter stanieri</name>
    <dbReference type="NCBI Taxonomy" id="440514"/>
    <lineage>
        <taxon>Bacteria</taxon>
        <taxon>Pseudomonadati</taxon>
        <taxon>Bacteroidota</taxon>
        <taxon>Flavobacteriia</taxon>
        <taxon>Flavobacteriales</taxon>
        <taxon>Flavobacteriaceae</taxon>
        <taxon>Maribacter</taxon>
    </lineage>
</organism>
<dbReference type="AlphaFoldDB" id="A0A1I6KBN0"/>
<keyword evidence="3" id="KW-1185">Reference proteome</keyword>
<name>A0A1I6KBN0_9FLAO</name>
<feature type="transmembrane region" description="Helical" evidence="1">
    <location>
        <begin position="32"/>
        <end position="53"/>
    </location>
</feature>
<evidence type="ECO:0000313" key="2">
    <source>
        <dbReference type="EMBL" id="SFR88617.1"/>
    </source>
</evidence>
<feature type="transmembrane region" description="Helical" evidence="1">
    <location>
        <begin position="65"/>
        <end position="92"/>
    </location>
</feature>
<proteinExistence type="predicted"/>